<dbReference type="OrthoDB" id="10257471at2759"/>
<proteinExistence type="predicted"/>
<evidence type="ECO:0000256" key="1">
    <source>
        <dbReference type="SAM" id="MobiDB-lite"/>
    </source>
</evidence>
<comment type="caution">
    <text evidence="2">The sequence shown here is derived from an EMBL/GenBank/DDBJ whole genome shotgun (WGS) entry which is preliminary data.</text>
</comment>
<feature type="region of interest" description="Disordered" evidence="1">
    <location>
        <begin position="258"/>
        <end position="284"/>
    </location>
</feature>
<dbReference type="Proteomes" id="UP000253551">
    <property type="component" value="Unassembled WGS sequence"/>
</dbReference>
<dbReference type="STRING" id="4846.A0A367KPY0"/>
<name>A0A367KPY0_RHIST</name>
<dbReference type="AlphaFoldDB" id="A0A367KPY0"/>
<organism evidence="2 3">
    <name type="scientific">Rhizopus stolonifer</name>
    <name type="common">Rhizopus nigricans</name>
    <dbReference type="NCBI Taxonomy" id="4846"/>
    <lineage>
        <taxon>Eukaryota</taxon>
        <taxon>Fungi</taxon>
        <taxon>Fungi incertae sedis</taxon>
        <taxon>Mucoromycota</taxon>
        <taxon>Mucoromycotina</taxon>
        <taxon>Mucoromycetes</taxon>
        <taxon>Mucorales</taxon>
        <taxon>Mucorineae</taxon>
        <taxon>Rhizopodaceae</taxon>
        <taxon>Rhizopus</taxon>
    </lineage>
</organism>
<keyword evidence="3" id="KW-1185">Reference proteome</keyword>
<sequence length="302" mass="34856">MKINEEEIWKDFEFMESTNKFLKLKGEIMENICRRLDRRHSYEACLIHPSWSIAAIKVLWEAPRFDNATQIKKFMSTIYQIKILALLVRDVSLAFLEPGPDYFLPQHSAESTKMCEKINRLACYGWQLDHAEWEHLFILIQNVVHLHAIGGKEFNINNFFLSRLVSLYLDGCSRLDQISVANLVNRVAQLQELDFEGQMKRVCSLTLTGANDFEADEPHHNLHSSQALPDTLVSRDSRLSQERQHHVELIGIWTDPSGYPKSRSDRKLSPDTCRSLASSRADPSQPLHGHLLWLSVSLEEFP</sequence>
<accession>A0A367KPY0</accession>
<reference evidence="2 3" key="1">
    <citation type="journal article" date="2018" name="G3 (Bethesda)">
        <title>Phylogenetic and Phylogenomic Definition of Rhizopus Species.</title>
        <authorList>
            <person name="Gryganskyi A.P."/>
            <person name="Golan J."/>
            <person name="Dolatabadi S."/>
            <person name="Mondo S."/>
            <person name="Robb S."/>
            <person name="Idnurm A."/>
            <person name="Muszewska A."/>
            <person name="Steczkiewicz K."/>
            <person name="Masonjones S."/>
            <person name="Liao H.L."/>
            <person name="Gajdeczka M.T."/>
            <person name="Anike F."/>
            <person name="Vuek A."/>
            <person name="Anishchenko I.M."/>
            <person name="Voigt K."/>
            <person name="de Hoog G.S."/>
            <person name="Smith M.E."/>
            <person name="Heitman J."/>
            <person name="Vilgalys R."/>
            <person name="Stajich J.E."/>
        </authorList>
    </citation>
    <scope>NUCLEOTIDE SEQUENCE [LARGE SCALE GENOMIC DNA]</scope>
    <source>
        <strain evidence="2 3">LSU 92-RS-03</strain>
    </source>
</reference>
<evidence type="ECO:0000313" key="3">
    <source>
        <dbReference type="Proteomes" id="UP000253551"/>
    </source>
</evidence>
<protein>
    <submittedName>
        <fullName evidence="2">Uncharacterized protein</fullName>
    </submittedName>
</protein>
<dbReference type="EMBL" id="PJQM01000739">
    <property type="protein sequence ID" value="RCI04253.1"/>
    <property type="molecule type" value="Genomic_DNA"/>
</dbReference>
<gene>
    <name evidence="2" type="ORF">CU098_012675</name>
</gene>
<evidence type="ECO:0000313" key="2">
    <source>
        <dbReference type="EMBL" id="RCI04253.1"/>
    </source>
</evidence>